<evidence type="ECO:0000313" key="2">
    <source>
        <dbReference type="Proteomes" id="UP000887568"/>
    </source>
</evidence>
<evidence type="ECO:0000313" key="1">
    <source>
        <dbReference type="EnsemblMetazoa" id="XP_038060909.1"/>
    </source>
</evidence>
<reference evidence="1" key="1">
    <citation type="submission" date="2022-11" db="UniProtKB">
        <authorList>
            <consortium name="EnsemblMetazoa"/>
        </authorList>
    </citation>
    <scope>IDENTIFICATION</scope>
</reference>
<protein>
    <submittedName>
        <fullName evidence="1">Uncharacterized protein</fullName>
    </submittedName>
</protein>
<dbReference type="EnsemblMetazoa" id="XM_038204981.1">
    <property type="protein sequence ID" value="XP_038060909.1"/>
    <property type="gene ID" value="LOC119731738"/>
</dbReference>
<proteinExistence type="predicted"/>
<organism evidence="1 2">
    <name type="scientific">Patiria miniata</name>
    <name type="common">Bat star</name>
    <name type="synonym">Asterina miniata</name>
    <dbReference type="NCBI Taxonomy" id="46514"/>
    <lineage>
        <taxon>Eukaryota</taxon>
        <taxon>Metazoa</taxon>
        <taxon>Echinodermata</taxon>
        <taxon>Eleutherozoa</taxon>
        <taxon>Asterozoa</taxon>
        <taxon>Asteroidea</taxon>
        <taxon>Valvatacea</taxon>
        <taxon>Valvatida</taxon>
        <taxon>Asterinidae</taxon>
        <taxon>Patiria</taxon>
    </lineage>
</organism>
<dbReference type="GeneID" id="119731738"/>
<accession>A0A914AC42</accession>
<sequence length="166" mass="19255">MKHTVRISPKAKHVNMTFASKSQIKQRAITATSDAMLHYRRNSDEDATLSAIVDRNPALFPRDYLKPFQAQDFPLGVRRSQVMWDSQRELLQRATEATKRMEAAKARFYAWPSRHQATNQCQNRFIMDKYRDWAKVAGEGTVSKSQMPKNGSRKVHFSKDIEVIRI</sequence>
<dbReference type="OrthoDB" id="10401609at2759"/>
<dbReference type="OMA" id="RETTHYR"/>
<dbReference type="RefSeq" id="XP_038060909.1">
    <property type="nucleotide sequence ID" value="XM_038204981.1"/>
</dbReference>
<dbReference type="Proteomes" id="UP000887568">
    <property type="component" value="Unplaced"/>
</dbReference>
<name>A0A914AC42_PATMI</name>
<dbReference type="AlphaFoldDB" id="A0A914AC42"/>
<keyword evidence="2" id="KW-1185">Reference proteome</keyword>